<proteinExistence type="predicted"/>
<sequence>MGSSMKPFLIASGKWSRLYIRRGLCNPLPPPTKKNETSESTWNVEKISKEMSNRMEELKTFIRPSLQKTQDSYVEKANFWMRRYEKFVGITEVKIAQHRVITAEQEFIQSQEHRREVQSKITELQNSIKTIHSELEKTFRGEDRYLVLVTQEHQVLKEEKLCLEEFKRLERVERDRFSILSNTVRDSHEKERAQTEKTKYWSVIGSIFGSLLGLIGSNINNRLKMKELRELIEKASSGTALEEMYSTFSIKFKHLEDRFKFLSHQIDGSVKGFIAASSDYKNKPSPPKAIASDANTLPDSLMKEKVQEMNHILKDLTMQLKLLSTLVSKESQKYQAKTLELSTNFEKHISALRTESKNHFEEISVREESLRDKMKDIISLLLSSTWNTQTFNSNKFKDSMAEYNRENKHNSDLIADSVKVVATGAVILSCTLYVAYQFFG</sequence>
<evidence type="ECO:0000313" key="1">
    <source>
        <dbReference type="EMBL" id="CDW28842.1"/>
    </source>
</evidence>
<dbReference type="InterPro" id="IPR037660">
    <property type="entry name" value="CCDC51"/>
</dbReference>
<reference evidence="1" key="1">
    <citation type="submission" date="2014-05" db="EMBL/GenBank/DDBJ databases">
        <authorList>
            <person name="Chronopoulou M."/>
        </authorList>
    </citation>
    <scope>NUCLEOTIDE SEQUENCE</scope>
    <source>
        <tissue evidence="1">Whole organism</tissue>
    </source>
</reference>
<protein>
    <recommendedName>
        <fullName evidence="2">Coiled-coil domain-containing protein 51</fullName>
    </recommendedName>
</protein>
<accession>A0A0K2TT71</accession>
<name>A0A0K2TT71_LEPSM</name>
<organism evidence="1">
    <name type="scientific">Lepeophtheirus salmonis</name>
    <name type="common">Salmon louse</name>
    <name type="synonym">Caligus salmonis</name>
    <dbReference type="NCBI Taxonomy" id="72036"/>
    <lineage>
        <taxon>Eukaryota</taxon>
        <taxon>Metazoa</taxon>
        <taxon>Ecdysozoa</taxon>
        <taxon>Arthropoda</taxon>
        <taxon>Crustacea</taxon>
        <taxon>Multicrustacea</taxon>
        <taxon>Hexanauplia</taxon>
        <taxon>Copepoda</taxon>
        <taxon>Siphonostomatoida</taxon>
        <taxon>Caligidae</taxon>
        <taxon>Lepeophtheirus</taxon>
    </lineage>
</organism>
<dbReference type="PANTHER" id="PTHR28624">
    <property type="entry name" value="COILED-COIL DOMAIN-CONTAINING PROTEIN 51"/>
    <property type="match status" value="1"/>
</dbReference>
<dbReference type="AlphaFoldDB" id="A0A0K2TT71"/>
<dbReference type="OrthoDB" id="6243211at2759"/>
<dbReference type="PANTHER" id="PTHR28624:SF1">
    <property type="entry name" value="MITOCHONDRIAL POTASSIUM CHANNEL"/>
    <property type="match status" value="1"/>
</dbReference>
<evidence type="ECO:0008006" key="2">
    <source>
        <dbReference type="Google" id="ProtNLM"/>
    </source>
</evidence>
<dbReference type="EMBL" id="HACA01011481">
    <property type="protein sequence ID" value="CDW28842.1"/>
    <property type="molecule type" value="Transcribed_RNA"/>
</dbReference>